<dbReference type="InParanoid" id="H0ENL3"/>
<dbReference type="OrthoDB" id="167809at2759"/>
<dbReference type="GO" id="GO:0016787">
    <property type="term" value="F:hydrolase activity"/>
    <property type="evidence" value="ECO:0007669"/>
    <property type="project" value="UniProtKB-KW"/>
</dbReference>
<protein>
    <submittedName>
        <fullName evidence="4">Putative Peroxyureidoacrylate/ureidoacrylate amidohydrolase RutB</fullName>
    </submittedName>
</protein>
<evidence type="ECO:0000313" key="5">
    <source>
        <dbReference type="Proteomes" id="UP000005446"/>
    </source>
</evidence>
<proteinExistence type="inferred from homology"/>
<evidence type="ECO:0000259" key="3">
    <source>
        <dbReference type="Pfam" id="PF00857"/>
    </source>
</evidence>
<dbReference type="InterPro" id="IPR036380">
    <property type="entry name" value="Isochorismatase-like_sf"/>
</dbReference>
<dbReference type="AlphaFoldDB" id="H0ENL3"/>
<comment type="caution">
    <text evidence="4">The sequence shown here is derived from an EMBL/GenBank/DDBJ whole genome shotgun (WGS) entry which is preliminary data.</text>
</comment>
<dbReference type="HOGENOM" id="CLU_068979_8_0_1"/>
<gene>
    <name evidence="4" type="ORF">M7I_4221</name>
</gene>
<reference evidence="4 5" key="1">
    <citation type="journal article" date="2012" name="Eukaryot. Cell">
        <title>Genome sequence of the fungus Glarea lozoyensis: the first genome sequence of a species from the Helotiaceae family.</title>
        <authorList>
            <person name="Youssar L."/>
            <person name="Gruening B.A."/>
            <person name="Erxleben A."/>
            <person name="Guenther S."/>
            <person name="Huettel W."/>
        </authorList>
    </citation>
    <scope>NUCLEOTIDE SEQUENCE [LARGE SCALE GENOMIC DNA]</scope>
    <source>
        <strain evidence="5">ATCC 74030 / MF5533</strain>
    </source>
</reference>
<organism evidence="4 5">
    <name type="scientific">Glarea lozoyensis (strain ATCC 74030 / MF5533)</name>
    <dbReference type="NCBI Taxonomy" id="1104152"/>
    <lineage>
        <taxon>Eukaryota</taxon>
        <taxon>Fungi</taxon>
        <taxon>Dikarya</taxon>
        <taxon>Ascomycota</taxon>
        <taxon>Pezizomycotina</taxon>
        <taxon>Leotiomycetes</taxon>
        <taxon>Helotiales</taxon>
        <taxon>Helotiaceae</taxon>
        <taxon>Glarea</taxon>
    </lineage>
</organism>
<evidence type="ECO:0000256" key="1">
    <source>
        <dbReference type="ARBA" id="ARBA00006336"/>
    </source>
</evidence>
<dbReference type="CDD" id="cd00431">
    <property type="entry name" value="cysteine_hydrolases"/>
    <property type="match status" value="1"/>
</dbReference>
<evidence type="ECO:0000256" key="2">
    <source>
        <dbReference type="ARBA" id="ARBA00022801"/>
    </source>
</evidence>
<dbReference type="PANTHER" id="PTHR43540:SF9">
    <property type="entry name" value="FAMILY HYDROLASE, PUTATIVE (AFU_ORTHOLOGUE AFUA_2G08700)-RELATED"/>
    <property type="match status" value="1"/>
</dbReference>
<dbReference type="Proteomes" id="UP000005446">
    <property type="component" value="Unassembled WGS sequence"/>
</dbReference>
<accession>H0ENL3</accession>
<dbReference type="Gene3D" id="3.40.50.850">
    <property type="entry name" value="Isochorismatase-like"/>
    <property type="match status" value="1"/>
</dbReference>
<comment type="similarity">
    <text evidence="1">Belongs to the isochorismatase family.</text>
</comment>
<dbReference type="InterPro" id="IPR050272">
    <property type="entry name" value="Isochorismatase-like_hydrls"/>
</dbReference>
<keyword evidence="2 4" id="KW-0378">Hydrolase</keyword>
<dbReference type="PANTHER" id="PTHR43540">
    <property type="entry name" value="PEROXYUREIDOACRYLATE/UREIDOACRYLATE AMIDOHYDROLASE-RELATED"/>
    <property type="match status" value="1"/>
</dbReference>
<name>H0ENL3_GLAL7</name>
<evidence type="ECO:0000313" key="4">
    <source>
        <dbReference type="EMBL" id="EHK99895.1"/>
    </source>
</evidence>
<feature type="domain" description="Isochorismatase-like" evidence="3">
    <location>
        <begin position="23"/>
        <end position="212"/>
    </location>
</feature>
<dbReference type="InterPro" id="IPR000868">
    <property type="entry name" value="Isochorismatase-like_dom"/>
</dbReference>
<dbReference type="EMBL" id="AGUE01000104">
    <property type="protein sequence ID" value="EHK99895.1"/>
    <property type="molecule type" value="Genomic_DNA"/>
</dbReference>
<dbReference type="SUPFAM" id="SSF52499">
    <property type="entry name" value="Isochorismatase-like hydrolases"/>
    <property type="match status" value="1"/>
</dbReference>
<dbReference type="Pfam" id="PF00857">
    <property type="entry name" value="Isochorismatase"/>
    <property type="match status" value="1"/>
</dbReference>
<sequence>MTAQVEARPYAWPMDGAFNPRTTALVIIDMQKDFCSPGGYLSSQGYSLAPILSLIPRLTHLLATFRTHSFPIYHTREGHRPDLSTLSPREASRSKLTSGLGIGDPGPLGRLLIRGEVGHDIIPELYPLPSEPIVDKPGRSAFAHTDFELMLRIKGIKNLVVCGVTTDVCVGSTVREGNDRGFDCVVVGDACAASEGFLHDAALESVVAEGGIFGAVATMESILKALGEEMPEHLKEK</sequence>
<keyword evidence="5" id="KW-1185">Reference proteome</keyword>